<protein>
    <submittedName>
        <fullName evidence="3">G_PROTEIN_RECEP_F1_2 domain-containing protein</fullName>
    </submittedName>
</protein>
<feature type="transmembrane region" description="Helical" evidence="1">
    <location>
        <begin position="272"/>
        <end position="295"/>
    </location>
</feature>
<sequence length="338" mass="37728">MEKFLFRPAIYERLYNCSYMNTSGWTSFAMPRPILGSICIGIGCINLLAYGLCLPIVWKPMFFRNSCFKIMFFLGVLDSICIVGSSIVTGCLHLSGTVFCLAPNLQYICGCALVGCWFGECFGCALLAFNRCIDFILPDTSARLFEKKRTYVWIVFMYSYAFCAAFFVQPVVLNSAAIMWTYDAFLIFPQDLVPVNHEDYIAKANDYNNYLLTGAVTLFYAVLVVAIGLKGRGTNQSKLQAHVLTIATLICGLEFIPGFIFILLETIPVTNFMLYLCLFTWQMGTGGGGIIMLIFNKSIRNEVVKMLHGSYVGSTVSGITTAIQVRQTRINPKPNVNQ</sequence>
<feature type="transmembrane region" description="Helical" evidence="1">
    <location>
        <begin position="241"/>
        <end position="260"/>
    </location>
</feature>
<dbReference type="SUPFAM" id="SSF81321">
    <property type="entry name" value="Family A G protein-coupled receptor-like"/>
    <property type="match status" value="1"/>
</dbReference>
<keyword evidence="2" id="KW-1185">Reference proteome</keyword>
<keyword evidence="1" id="KW-0812">Transmembrane</keyword>
<evidence type="ECO:0000256" key="1">
    <source>
        <dbReference type="SAM" id="Phobius"/>
    </source>
</evidence>
<feature type="transmembrane region" description="Helical" evidence="1">
    <location>
        <begin position="70"/>
        <end position="99"/>
    </location>
</feature>
<dbReference type="PANTHER" id="PTHR23021:SF11">
    <property type="entry name" value="SERPENTINE RECEPTOR, CLASS T"/>
    <property type="match status" value="1"/>
</dbReference>
<proteinExistence type="predicted"/>
<dbReference type="Pfam" id="PF10321">
    <property type="entry name" value="7TM_GPCR_Srt"/>
    <property type="match status" value="1"/>
</dbReference>
<organism evidence="2 3">
    <name type="scientific">Steinernema glaseri</name>
    <dbReference type="NCBI Taxonomy" id="37863"/>
    <lineage>
        <taxon>Eukaryota</taxon>
        <taxon>Metazoa</taxon>
        <taxon>Ecdysozoa</taxon>
        <taxon>Nematoda</taxon>
        <taxon>Chromadorea</taxon>
        <taxon>Rhabditida</taxon>
        <taxon>Tylenchina</taxon>
        <taxon>Panagrolaimomorpha</taxon>
        <taxon>Strongyloidoidea</taxon>
        <taxon>Steinernematidae</taxon>
        <taxon>Steinernema</taxon>
    </lineage>
</organism>
<accession>A0A1I7Y8W4</accession>
<keyword evidence="1" id="KW-0472">Membrane</keyword>
<reference evidence="3" key="1">
    <citation type="submission" date="2016-11" db="UniProtKB">
        <authorList>
            <consortium name="WormBaseParasite"/>
        </authorList>
    </citation>
    <scope>IDENTIFICATION</scope>
</reference>
<dbReference type="WBParaSite" id="L893_g13942.t1">
    <property type="protein sequence ID" value="L893_g13942.t1"/>
    <property type="gene ID" value="L893_g13942"/>
</dbReference>
<feature type="transmembrane region" description="Helical" evidence="1">
    <location>
        <begin position="34"/>
        <end position="58"/>
    </location>
</feature>
<dbReference type="Proteomes" id="UP000095287">
    <property type="component" value="Unplaced"/>
</dbReference>
<dbReference type="InterPro" id="IPR019425">
    <property type="entry name" value="7TM_GPCR_serpentine_rcpt_Srt"/>
</dbReference>
<feature type="transmembrane region" description="Helical" evidence="1">
    <location>
        <begin position="150"/>
        <end position="172"/>
    </location>
</feature>
<feature type="transmembrane region" description="Helical" evidence="1">
    <location>
        <begin position="105"/>
        <end position="129"/>
    </location>
</feature>
<dbReference type="AlphaFoldDB" id="A0A1I7Y8W4"/>
<evidence type="ECO:0000313" key="2">
    <source>
        <dbReference type="Proteomes" id="UP000095287"/>
    </source>
</evidence>
<evidence type="ECO:0000313" key="3">
    <source>
        <dbReference type="WBParaSite" id="L893_g13942.t1"/>
    </source>
</evidence>
<feature type="transmembrane region" description="Helical" evidence="1">
    <location>
        <begin position="210"/>
        <end position="229"/>
    </location>
</feature>
<dbReference type="PANTHER" id="PTHR23021">
    <property type="entry name" value="SERPENTINE RECEPTOR, CLASS T"/>
    <property type="match status" value="1"/>
</dbReference>
<name>A0A1I7Y8W4_9BILA</name>
<keyword evidence="1" id="KW-1133">Transmembrane helix</keyword>